<dbReference type="PANTHER" id="PTHR33776:SF3">
    <property type="entry name" value="PHD-TYPE DOMAIN-CONTAINING PROTEIN"/>
    <property type="match status" value="1"/>
</dbReference>
<feature type="region of interest" description="Disordered" evidence="1">
    <location>
        <begin position="1"/>
        <end position="22"/>
    </location>
</feature>
<organism evidence="3">
    <name type="scientific">Papilio xuthus</name>
    <name type="common">Asian swallowtail butterfly</name>
    <dbReference type="NCBI Taxonomy" id="66420"/>
    <lineage>
        <taxon>Eukaryota</taxon>
        <taxon>Metazoa</taxon>
        <taxon>Ecdysozoa</taxon>
        <taxon>Arthropoda</taxon>
        <taxon>Hexapoda</taxon>
        <taxon>Insecta</taxon>
        <taxon>Pterygota</taxon>
        <taxon>Neoptera</taxon>
        <taxon>Endopterygota</taxon>
        <taxon>Lepidoptera</taxon>
        <taxon>Glossata</taxon>
        <taxon>Ditrysia</taxon>
        <taxon>Papilionoidea</taxon>
        <taxon>Papilionidae</taxon>
        <taxon>Papilioninae</taxon>
        <taxon>Papilio</taxon>
    </lineage>
</organism>
<sequence length="339" mass="39139">MENPKRADPDIKDKQPSGSNVLADQNNNEIITFQHELRDIFSNYSKNFNVVHINAQSIPKHYLSFLATFVNLHNVDAVLVSETFLKQSMNSKAGDIPGYNLIRNDRVGKGCGGVAIYLRKELKYKHVAKSLSYYTSSAEYIFIEVYHNKTKILLGVFYSPNSTINYFSTLEDLFKKYRSDYKYVNILGDFNTDILKANRRVDRLFSIIKNHSLYLPPLGPTHFSPGTKASALDLIIVSEKDIVAKHGQLGSGFSYHDMIYVSNKIKPWRRRPKLNEEPIWQKVDAEAALSEQRRALSIYKQSERVDDDLMKYRNGRKSIEKLEKEFQREKSKIQKSPKK</sequence>
<dbReference type="SUPFAM" id="SSF56219">
    <property type="entry name" value="DNase I-like"/>
    <property type="match status" value="1"/>
</dbReference>
<evidence type="ECO:0000259" key="2">
    <source>
        <dbReference type="Pfam" id="PF03372"/>
    </source>
</evidence>
<dbReference type="GO" id="GO:0003824">
    <property type="term" value="F:catalytic activity"/>
    <property type="evidence" value="ECO:0007669"/>
    <property type="project" value="InterPro"/>
</dbReference>
<dbReference type="PANTHER" id="PTHR33776">
    <property type="entry name" value="ENDO/EXONUCLEASE/PHOSPHATASE DOMAIN-CONTAINING PROTEIN"/>
    <property type="match status" value="1"/>
</dbReference>
<dbReference type="InterPro" id="IPR005135">
    <property type="entry name" value="Endo/exonuclease/phosphatase"/>
</dbReference>
<name>A0AAJ6Z0I5_PAPXU</name>
<dbReference type="Gene3D" id="3.60.10.10">
    <property type="entry name" value="Endonuclease/exonuclease/phosphatase"/>
    <property type="match status" value="1"/>
</dbReference>
<feature type="compositionally biased region" description="Basic and acidic residues" evidence="1">
    <location>
        <begin position="1"/>
        <end position="15"/>
    </location>
</feature>
<feature type="domain" description="Endonuclease/exonuclease/phosphatase" evidence="2">
    <location>
        <begin position="65"/>
        <end position="245"/>
    </location>
</feature>
<proteinExistence type="predicted"/>
<accession>A0AAJ6Z0I5</accession>
<dbReference type="Proteomes" id="UP000694872">
    <property type="component" value="Unplaced"/>
</dbReference>
<dbReference type="InterPro" id="IPR036691">
    <property type="entry name" value="Endo/exonu/phosph_ase_sf"/>
</dbReference>
<evidence type="ECO:0000313" key="3">
    <source>
        <dbReference type="RefSeq" id="XP_013162640.1"/>
    </source>
</evidence>
<protein>
    <submittedName>
        <fullName evidence="3">Uncharacterized protein LOC106114098</fullName>
    </submittedName>
</protein>
<evidence type="ECO:0000256" key="1">
    <source>
        <dbReference type="SAM" id="MobiDB-lite"/>
    </source>
</evidence>
<dbReference type="RefSeq" id="XP_013162640.1">
    <property type="nucleotide sequence ID" value="XM_013307186.1"/>
</dbReference>
<dbReference type="Pfam" id="PF03372">
    <property type="entry name" value="Exo_endo_phos"/>
    <property type="match status" value="1"/>
</dbReference>
<dbReference type="AlphaFoldDB" id="A0AAJ6Z0I5"/>
<dbReference type="GeneID" id="106114098"/>
<gene>
    <name evidence="3" type="primary">LOC106114098</name>
</gene>
<dbReference type="KEGG" id="pxu:106114098"/>
<reference evidence="3" key="1">
    <citation type="submission" date="2025-08" db="UniProtKB">
        <authorList>
            <consortium name="RefSeq"/>
        </authorList>
    </citation>
    <scope>IDENTIFICATION</scope>
</reference>